<dbReference type="Proteomes" id="UP001144372">
    <property type="component" value="Unassembled WGS sequence"/>
</dbReference>
<dbReference type="InterPro" id="IPR001940">
    <property type="entry name" value="Peptidase_S1C"/>
</dbReference>
<feature type="domain" description="PDZ" evidence="17">
    <location>
        <begin position="378"/>
        <end position="471"/>
    </location>
</feature>
<feature type="binding site" evidence="15">
    <location>
        <begin position="247"/>
        <end position="251"/>
    </location>
    <ligand>
        <name>substrate</name>
    </ligand>
</feature>
<dbReference type="InterPro" id="IPR011782">
    <property type="entry name" value="Pept_S1C_Do"/>
</dbReference>
<evidence type="ECO:0000256" key="7">
    <source>
        <dbReference type="ARBA" id="ARBA00022729"/>
    </source>
</evidence>
<dbReference type="SUPFAM" id="SSF50156">
    <property type="entry name" value="PDZ domain-like"/>
    <property type="match status" value="2"/>
</dbReference>
<dbReference type="PRINTS" id="PR00834">
    <property type="entry name" value="PROTEASES2C"/>
</dbReference>
<dbReference type="CDD" id="cd10839">
    <property type="entry name" value="cpPDZ1_DegP-like"/>
    <property type="match status" value="1"/>
</dbReference>
<evidence type="ECO:0000256" key="2">
    <source>
        <dbReference type="ARBA" id="ARBA00004418"/>
    </source>
</evidence>
<feature type="domain" description="PDZ" evidence="17">
    <location>
        <begin position="271"/>
        <end position="362"/>
    </location>
</feature>
<evidence type="ECO:0000256" key="3">
    <source>
        <dbReference type="ARBA" id="ARBA00010541"/>
    </source>
</evidence>
<dbReference type="Pfam" id="PF13180">
    <property type="entry name" value="PDZ_2"/>
    <property type="match status" value="1"/>
</dbReference>
<evidence type="ECO:0000256" key="12">
    <source>
        <dbReference type="ARBA" id="ARBA00023016"/>
    </source>
</evidence>
<comment type="catalytic activity">
    <reaction evidence="1">
        <text>Acts on substrates that are at least partially unfolded. The cleavage site P1 residue is normally between a pair of hydrophobic residues, such as Val-|-Val.</text>
        <dbReference type="EC" id="3.4.21.107"/>
    </reaction>
</comment>
<name>A0A9W6FTK3_9BACT</name>
<evidence type="ECO:0000259" key="17">
    <source>
        <dbReference type="PROSITE" id="PS50106"/>
    </source>
</evidence>
<comment type="caution">
    <text evidence="18">The sequence shown here is derived from an EMBL/GenBank/DDBJ whole genome shotgun (WGS) entry which is preliminary data.</text>
</comment>
<evidence type="ECO:0000313" key="18">
    <source>
        <dbReference type="EMBL" id="GLI34130.1"/>
    </source>
</evidence>
<proteinExistence type="inferred from homology"/>
<dbReference type="Gene3D" id="2.40.10.120">
    <property type="match status" value="1"/>
</dbReference>
<dbReference type="InterPro" id="IPR009003">
    <property type="entry name" value="Peptidase_S1_PA"/>
</dbReference>
<dbReference type="InterPro" id="IPR001478">
    <property type="entry name" value="PDZ"/>
</dbReference>
<feature type="binding site" evidence="15">
    <location>
        <position position="126"/>
    </location>
    <ligand>
        <name>substrate</name>
    </ligand>
</feature>
<reference evidence="18" key="1">
    <citation type="submission" date="2022-12" db="EMBL/GenBank/DDBJ databases">
        <title>Reference genome sequencing for broad-spectrum identification of bacterial and archaeal isolates by mass spectrometry.</title>
        <authorList>
            <person name="Sekiguchi Y."/>
            <person name="Tourlousse D.M."/>
        </authorList>
    </citation>
    <scope>NUCLEOTIDE SEQUENCE</scope>
    <source>
        <strain evidence="18">ASRB1</strain>
    </source>
</reference>
<dbReference type="RefSeq" id="WP_281793392.1">
    <property type="nucleotide sequence ID" value="NZ_BSDR01000001.1"/>
</dbReference>
<dbReference type="SUPFAM" id="SSF50494">
    <property type="entry name" value="Trypsin-like serine proteases"/>
    <property type="match status" value="1"/>
</dbReference>
<organism evidence="18 19">
    <name type="scientific">Desulforhabdus amnigena</name>
    <dbReference type="NCBI Taxonomy" id="40218"/>
    <lineage>
        <taxon>Bacteria</taxon>
        <taxon>Pseudomonadati</taxon>
        <taxon>Thermodesulfobacteriota</taxon>
        <taxon>Syntrophobacteria</taxon>
        <taxon>Syntrophobacterales</taxon>
        <taxon>Syntrophobacteraceae</taxon>
        <taxon>Desulforhabdus</taxon>
    </lineage>
</organism>
<dbReference type="PROSITE" id="PS50106">
    <property type="entry name" value="PDZ"/>
    <property type="match status" value="2"/>
</dbReference>
<accession>A0A9W6FTK3</accession>
<dbReference type="Gene3D" id="2.30.42.10">
    <property type="match status" value="2"/>
</dbReference>
<keyword evidence="6" id="KW-0645">Protease</keyword>
<evidence type="ECO:0000256" key="13">
    <source>
        <dbReference type="ARBA" id="ARBA00032850"/>
    </source>
</evidence>
<feature type="active site" description="Charge relay system" evidence="14">
    <location>
        <position position="231"/>
    </location>
</feature>
<keyword evidence="10" id="KW-0378">Hydrolase</keyword>
<evidence type="ECO:0000256" key="14">
    <source>
        <dbReference type="PIRSR" id="PIRSR611782-1"/>
    </source>
</evidence>
<feature type="signal peptide" evidence="16">
    <location>
        <begin position="1"/>
        <end position="37"/>
    </location>
</feature>
<dbReference type="GO" id="GO:0006508">
    <property type="term" value="P:proteolysis"/>
    <property type="evidence" value="ECO:0007669"/>
    <property type="project" value="UniProtKB-KW"/>
</dbReference>
<keyword evidence="9" id="KW-0574">Periplasm</keyword>
<dbReference type="EC" id="3.4.21.107" evidence="4"/>
<dbReference type="NCBIfam" id="TIGR02037">
    <property type="entry name" value="degP_htrA_DO"/>
    <property type="match status" value="1"/>
</dbReference>
<gene>
    <name evidence="18" type="primary">degP</name>
    <name evidence="18" type="ORF">DAMNIGENAA_15630</name>
</gene>
<evidence type="ECO:0000256" key="8">
    <source>
        <dbReference type="ARBA" id="ARBA00022737"/>
    </source>
</evidence>
<sequence length="482" mass="51865">MTFHYGKSVARGRASLMIFIALMMLAVSLHLSPSAFASLGTQGPPSFADLAEQVNHTVVNISTTQVIKDNPMQPFMSPNSPFREFFGDEFFKKFFGGEMPQGEMKTHALGSGFIIDSEGLILTNNHVVEKADEIKIKTQDGKEYDAKVVGRDPKTDLALIRVKTDKDFPAPAELGDSGSIRVGDWVMAVGNPFGLGNTVTAGIVSAKGRIIGAGPYDDFIQTDAAINPGNSGGPLFNMRGEVVGINTAIVAQGQGIGFAIPVNVAKELIPQLKSGKIIRGWLGVMIQDITPELAESFGIKEKKGVIVGDVVPDGAADKAGIKRGDVITRFDGKEVDNAHTLSRLVAITPPDSKVNVQIVRDGKAKEITVVIGTMPDETQEAEPEAKKSAWGLTVQNITPDLAQRFGWDENERGVVISGIEPGSPAAEAQLRMGDLIKEANRQKIQNMRDYSQIVKVPKKGETLLLLVKRGQNTFYVALKATD</sequence>
<evidence type="ECO:0000256" key="10">
    <source>
        <dbReference type="ARBA" id="ARBA00022801"/>
    </source>
</evidence>
<dbReference type="Pfam" id="PF00595">
    <property type="entry name" value="PDZ"/>
    <property type="match status" value="1"/>
</dbReference>
<evidence type="ECO:0000256" key="11">
    <source>
        <dbReference type="ARBA" id="ARBA00022825"/>
    </source>
</evidence>
<dbReference type="PANTHER" id="PTHR22939">
    <property type="entry name" value="SERINE PROTEASE FAMILY S1C HTRA-RELATED"/>
    <property type="match status" value="1"/>
</dbReference>
<dbReference type="AlphaFoldDB" id="A0A9W6FTK3"/>
<protein>
    <recommendedName>
        <fullName evidence="5">Probable periplasmic serine endoprotease DegP-like</fullName>
        <ecNumber evidence="4">3.4.21.107</ecNumber>
    </recommendedName>
    <alternativeName>
        <fullName evidence="13">Protease Do</fullName>
    </alternativeName>
</protein>
<dbReference type="InterPro" id="IPR036034">
    <property type="entry name" value="PDZ_sf"/>
</dbReference>
<keyword evidence="19" id="KW-1185">Reference proteome</keyword>
<evidence type="ECO:0000256" key="4">
    <source>
        <dbReference type="ARBA" id="ARBA00013035"/>
    </source>
</evidence>
<dbReference type="PANTHER" id="PTHR22939:SF130">
    <property type="entry name" value="PERIPLASMIC SERINE ENDOPROTEASE DEGP-LIKE-RELATED"/>
    <property type="match status" value="1"/>
</dbReference>
<feature type="binding site" evidence="15">
    <location>
        <position position="156"/>
    </location>
    <ligand>
        <name>substrate</name>
    </ligand>
</feature>
<keyword evidence="12" id="KW-0346">Stress response</keyword>
<keyword evidence="11" id="KW-0720">Serine protease</keyword>
<comment type="similarity">
    <text evidence="3">Belongs to the peptidase S1C family.</text>
</comment>
<evidence type="ECO:0000256" key="6">
    <source>
        <dbReference type="ARBA" id="ARBA00022670"/>
    </source>
</evidence>
<dbReference type="Pfam" id="PF13365">
    <property type="entry name" value="Trypsin_2"/>
    <property type="match status" value="1"/>
</dbReference>
<evidence type="ECO:0000256" key="15">
    <source>
        <dbReference type="PIRSR" id="PIRSR611782-2"/>
    </source>
</evidence>
<evidence type="ECO:0000313" key="19">
    <source>
        <dbReference type="Proteomes" id="UP001144372"/>
    </source>
</evidence>
<feature type="active site" description="Charge relay system" evidence="14">
    <location>
        <position position="156"/>
    </location>
</feature>
<dbReference type="SMART" id="SM00228">
    <property type="entry name" value="PDZ"/>
    <property type="match status" value="2"/>
</dbReference>
<keyword evidence="7 16" id="KW-0732">Signal</keyword>
<keyword evidence="8" id="KW-0677">Repeat</keyword>
<feature type="binding site" evidence="15">
    <location>
        <begin position="229"/>
        <end position="231"/>
    </location>
    <ligand>
        <name>substrate</name>
    </ligand>
</feature>
<evidence type="ECO:0000256" key="16">
    <source>
        <dbReference type="SAM" id="SignalP"/>
    </source>
</evidence>
<feature type="chain" id="PRO_5040771164" description="Probable periplasmic serine endoprotease DegP-like" evidence="16">
    <location>
        <begin position="38"/>
        <end position="482"/>
    </location>
</feature>
<feature type="active site" description="Charge relay system" evidence="14">
    <location>
        <position position="126"/>
    </location>
</feature>
<evidence type="ECO:0000256" key="1">
    <source>
        <dbReference type="ARBA" id="ARBA00001772"/>
    </source>
</evidence>
<dbReference type="GO" id="GO:0004252">
    <property type="term" value="F:serine-type endopeptidase activity"/>
    <property type="evidence" value="ECO:0007669"/>
    <property type="project" value="InterPro"/>
</dbReference>
<comment type="subcellular location">
    <subcellularLocation>
        <location evidence="2">Periplasm</location>
    </subcellularLocation>
</comment>
<evidence type="ECO:0000256" key="9">
    <source>
        <dbReference type="ARBA" id="ARBA00022764"/>
    </source>
</evidence>
<dbReference type="EMBL" id="BSDR01000001">
    <property type="protein sequence ID" value="GLI34130.1"/>
    <property type="molecule type" value="Genomic_DNA"/>
</dbReference>
<evidence type="ECO:0000256" key="5">
    <source>
        <dbReference type="ARBA" id="ARBA00013958"/>
    </source>
</evidence>